<evidence type="ECO:0000256" key="9">
    <source>
        <dbReference type="ARBA" id="ARBA00023303"/>
    </source>
</evidence>
<sequence>MLSEFKAFIMRGNVLDLAVGVIIGGAFTKIVTSVVNNLLSPLIGLFTRGINFKDLVWRPFGDLTFKYGAVLTDIIQFVVTGFVVFLMIKGINRIFQQNKADEAKANPELEVLNDIRDLLEKQNRAS</sequence>
<comment type="subcellular location">
    <subcellularLocation>
        <location evidence="1 10">Cell membrane</location>
        <topology evidence="1 10">Multi-pass membrane protein</topology>
    </subcellularLocation>
</comment>
<dbReference type="PANTHER" id="PTHR30266:SF2">
    <property type="entry name" value="LARGE-CONDUCTANCE MECHANOSENSITIVE CHANNEL"/>
    <property type="match status" value="1"/>
</dbReference>
<keyword evidence="12" id="KW-1185">Reference proteome</keyword>
<dbReference type="PANTHER" id="PTHR30266">
    <property type="entry name" value="MECHANOSENSITIVE CHANNEL MSCL"/>
    <property type="match status" value="1"/>
</dbReference>
<comment type="caution">
    <text evidence="11">The sequence shown here is derived from an EMBL/GenBank/DDBJ whole genome shotgun (WGS) entry which is preliminary data.</text>
</comment>
<name>A0A4R5N6L7_9LACO</name>
<evidence type="ECO:0000256" key="10">
    <source>
        <dbReference type="HAMAP-Rule" id="MF_00115"/>
    </source>
</evidence>
<dbReference type="PRINTS" id="PR01264">
    <property type="entry name" value="MECHCHANNEL"/>
</dbReference>
<comment type="similarity">
    <text evidence="2 10">Belongs to the MscL family.</text>
</comment>
<dbReference type="EMBL" id="PUFI01000016">
    <property type="protein sequence ID" value="TDG67206.1"/>
    <property type="molecule type" value="Genomic_DNA"/>
</dbReference>
<evidence type="ECO:0000256" key="7">
    <source>
        <dbReference type="ARBA" id="ARBA00023065"/>
    </source>
</evidence>
<keyword evidence="4 10" id="KW-1003">Cell membrane</keyword>
<evidence type="ECO:0000256" key="3">
    <source>
        <dbReference type="ARBA" id="ARBA00022448"/>
    </source>
</evidence>
<protein>
    <recommendedName>
        <fullName evidence="10">Large-conductance mechanosensitive channel</fullName>
    </recommendedName>
</protein>
<dbReference type="NCBIfam" id="TIGR00220">
    <property type="entry name" value="mscL"/>
    <property type="match status" value="1"/>
</dbReference>
<dbReference type="GO" id="GO:0005886">
    <property type="term" value="C:plasma membrane"/>
    <property type="evidence" value="ECO:0007669"/>
    <property type="project" value="UniProtKB-SubCell"/>
</dbReference>
<accession>A0A4R5N6L7</accession>
<keyword evidence="3 10" id="KW-0813">Transport</keyword>
<dbReference type="AlphaFoldDB" id="A0A4R5N6L7"/>
<dbReference type="InterPro" id="IPR037673">
    <property type="entry name" value="MSC/AndL"/>
</dbReference>
<evidence type="ECO:0000313" key="11">
    <source>
        <dbReference type="EMBL" id="TDG67206.1"/>
    </source>
</evidence>
<keyword evidence="5 10" id="KW-0812">Transmembrane</keyword>
<comment type="subunit">
    <text evidence="10">Homopentamer.</text>
</comment>
<evidence type="ECO:0000256" key="2">
    <source>
        <dbReference type="ARBA" id="ARBA00007254"/>
    </source>
</evidence>
<dbReference type="InterPro" id="IPR001185">
    <property type="entry name" value="MS_channel"/>
</dbReference>
<dbReference type="GO" id="GO:0008381">
    <property type="term" value="F:mechanosensitive monoatomic ion channel activity"/>
    <property type="evidence" value="ECO:0007669"/>
    <property type="project" value="UniProtKB-UniRule"/>
</dbReference>
<keyword evidence="8 10" id="KW-0472">Membrane</keyword>
<feature type="transmembrane region" description="Helical" evidence="10">
    <location>
        <begin position="12"/>
        <end position="32"/>
    </location>
</feature>
<evidence type="ECO:0000256" key="4">
    <source>
        <dbReference type="ARBA" id="ARBA00022475"/>
    </source>
</evidence>
<reference evidence="11 12" key="1">
    <citation type="journal article" date="2019" name="Appl. Microbiol. Biotechnol.">
        <title>Uncovering carbohydrate metabolism through a genotype-phenotype association study of 56 lactic acid bacteria genomes.</title>
        <authorList>
            <person name="Buron-Moles G."/>
            <person name="Chailyan A."/>
            <person name="Dolejs I."/>
            <person name="Forster J."/>
            <person name="Miks M.H."/>
        </authorList>
    </citation>
    <scope>NUCLEOTIDE SEQUENCE [LARGE SCALE GENOMIC DNA]</scope>
    <source>
        <strain evidence="11 12">ATCC 700006</strain>
    </source>
</reference>
<gene>
    <name evidence="10" type="primary">mscL</name>
    <name evidence="11" type="ORF">C5L23_000160</name>
</gene>
<dbReference type="RefSeq" id="WP_010006667.1">
    <property type="nucleotide sequence ID" value="NZ_JAGYGP010000005.1"/>
</dbReference>
<evidence type="ECO:0000256" key="5">
    <source>
        <dbReference type="ARBA" id="ARBA00022692"/>
    </source>
</evidence>
<keyword evidence="6 10" id="KW-1133">Transmembrane helix</keyword>
<dbReference type="STRING" id="907931.GCA_000165675_01939"/>
<dbReference type="SUPFAM" id="SSF81330">
    <property type="entry name" value="Gated mechanosensitive channel"/>
    <property type="match status" value="1"/>
</dbReference>
<feature type="transmembrane region" description="Helical" evidence="10">
    <location>
        <begin position="67"/>
        <end position="88"/>
    </location>
</feature>
<evidence type="ECO:0000256" key="1">
    <source>
        <dbReference type="ARBA" id="ARBA00004651"/>
    </source>
</evidence>
<dbReference type="Pfam" id="PF01741">
    <property type="entry name" value="MscL"/>
    <property type="match status" value="1"/>
</dbReference>
<keyword evidence="9 10" id="KW-0407">Ion channel</keyword>
<proteinExistence type="inferred from homology"/>
<evidence type="ECO:0000256" key="8">
    <source>
        <dbReference type="ARBA" id="ARBA00023136"/>
    </source>
</evidence>
<dbReference type="PROSITE" id="PS01327">
    <property type="entry name" value="MSCL"/>
    <property type="match status" value="1"/>
</dbReference>
<keyword evidence="7 10" id="KW-0406">Ion transport</keyword>
<dbReference type="HAMAP" id="MF_00115">
    <property type="entry name" value="MscL"/>
    <property type="match status" value="1"/>
</dbReference>
<comment type="function">
    <text evidence="10">Channel that opens in response to stretch forces in the membrane lipid bilayer. May participate in the regulation of osmotic pressure changes within the cell.</text>
</comment>
<evidence type="ECO:0000256" key="6">
    <source>
        <dbReference type="ARBA" id="ARBA00022989"/>
    </source>
</evidence>
<dbReference type="InterPro" id="IPR036019">
    <property type="entry name" value="MscL_channel"/>
</dbReference>
<dbReference type="Gene3D" id="1.10.1200.120">
    <property type="entry name" value="Large-conductance mechanosensitive channel, MscL, domain 1"/>
    <property type="match status" value="1"/>
</dbReference>
<organism evidence="11 12">
    <name type="scientific">Leuconostoc fallax</name>
    <dbReference type="NCBI Taxonomy" id="1251"/>
    <lineage>
        <taxon>Bacteria</taxon>
        <taxon>Bacillati</taxon>
        <taxon>Bacillota</taxon>
        <taxon>Bacilli</taxon>
        <taxon>Lactobacillales</taxon>
        <taxon>Lactobacillaceae</taxon>
        <taxon>Leuconostoc</taxon>
    </lineage>
</organism>
<evidence type="ECO:0000313" key="12">
    <source>
        <dbReference type="Proteomes" id="UP000295681"/>
    </source>
</evidence>
<dbReference type="Proteomes" id="UP000295681">
    <property type="component" value="Unassembled WGS sequence"/>
</dbReference>
<dbReference type="InterPro" id="IPR019823">
    <property type="entry name" value="Mechanosensitive_channel_CS"/>
</dbReference>